<gene>
    <name evidence="6" type="ORF">FKG95_17955</name>
</gene>
<dbReference type="SFLD" id="SFLDG00180">
    <property type="entry name" value="muconate_cycloisomerase"/>
    <property type="match status" value="1"/>
</dbReference>
<evidence type="ECO:0000256" key="3">
    <source>
        <dbReference type="ARBA" id="ARBA00022723"/>
    </source>
</evidence>
<dbReference type="InterPro" id="IPR013341">
    <property type="entry name" value="Mandelate_racemase_N_dom"/>
</dbReference>
<dbReference type="SUPFAM" id="SSF54826">
    <property type="entry name" value="Enolase N-terminal domain-like"/>
    <property type="match status" value="1"/>
</dbReference>
<evidence type="ECO:0000313" key="6">
    <source>
        <dbReference type="EMBL" id="TQV78449.1"/>
    </source>
</evidence>
<evidence type="ECO:0000256" key="4">
    <source>
        <dbReference type="ARBA" id="ARBA00022842"/>
    </source>
</evidence>
<comment type="similarity">
    <text evidence="2">Belongs to the mandelate racemase/muconate lactonizing enzyme family.</text>
</comment>
<dbReference type="InterPro" id="IPR034593">
    <property type="entry name" value="DgoD-like"/>
</dbReference>
<name>A0A545TMJ4_9PROT</name>
<dbReference type="GO" id="GO:0046872">
    <property type="term" value="F:metal ion binding"/>
    <property type="evidence" value="ECO:0007669"/>
    <property type="project" value="UniProtKB-KW"/>
</dbReference>
<evidence type="ECO:0000313" key="7">
    <source>
        <dbReference type="Proteomes" id="UP000315252"/>
    </source>
</evidence>
<evidence type="ECO:0000259" key="5">
    <source>
        <dbReference type="SMART" id="SM00922"/>
    </source>
</evidence>
<protein>
    <submittedName>
        <fullName evidence="6">Mandelate racemase</fullName>
    </submittedName>
</protein>
<keyword evidence="7" id="KW-1185">Reference proteome</keyword>
<comment type="cofactor">
    <cofactor evidence="1">
        <name>Mg(2+)</name>
        <dbReference type="ChEBI" id="CHEBI:18420"/>
    </cofactor>
</comment>
<dbReference type="RefSeq" id="WP_142897782.1">
    <property type="nucleotide sequence ID" value="NZ_ML660057.1"/>
</dbReference>
<dbReference type="SUPFAM" id="SSF51604">
    <property type="entry name" value="Enolase C-terminal domain-like"/>
    <property type="match status" value="1"/>
</dbReference>
<proteinExistence type="inferred from homology"/>
<dbReference type="Pfam" id="PF13378">
    <property type="entry name" value="MR_MLE_C"/>
    <property type="match status" value="1"/>
</dbReference>
<dbReference type="GO" id="GO:0003824">
    <property type="term" value="F:catalytic activity"/>
    <property type="evidence" value="ECO:0007669"/>
    <property type="project" value="UniProtKB-ARBA"/>
</dbReference>
<dbReference type="EMBL" id="VHSH01000006">
    <property type="protein sequence ID" value="TQV78449.1"/>
    <property type="molecule type" value="Genomic_DNA"/>
</dbReference>
<sequence length="369" mass="39551">MKITRITVWQMDLPLSAPYWLSGGRLKFEQLDSTFVRIETDVGHSGWGEDCPWGESYLPAHGRGIRAGLEILAPMLLGEDPRALDHINRLMDVTLPGHFYVKSALDVACWDLLGQSAGMPLWQLMGAQEAARVAVNSSISSGTPEEMIGLIQKASARGYRVHSAKIGGSNPAADIARIDAISAALPAGEKVTFDVNRAWTPGVAIQVLNSVAARDWIEQPCESLDLCVQVAARVPQPVMLDECLQSFGDHLEAWKRVACEGVKVKPNRVGGLTKARQIRDFGVSVGWQMHIEDVGGSALADTAALHLAASTPDENRLASWLCHDHLAVDPVPGQGVRNLDGFVTLPDAPGLGVVPDPDLLGAPVAVYGA</sequence>
<dbReference type="Gene3D" id="3.30.390.10">
    <property type="entry name" value="Enolase-like, N-terminal domain"/>
    <property type="match status" value="1"/>
</dbReference>
<dbReference type="Gene3D" id="3.20.20.120">
    <property type="entry name" value="Enolase-like C-terminal domain"/>
    <property type="match status" value="1"/>
</dbReference>
<dbReference type="InterPro" id="IPR029065">
    <property type="entry name" value="Enolase_C-like"/>
</dbReference>
<dbReference type="InterPro" id="IPR013342">
    <property type="entry name" value="Mandelate_racemase_C"/>
</dbReference>
<accession>A0A545TMJ4</accession>
<evidence type="ECO:0000256" key="2">
    <source>
        <dbReference type="ARBA" id="ARBA00008031"/>
    </source>
</evidence>
<comment type="caution">
    <text evidence="6">The sequence shown here is derived from an EMBL/GenBank/DDBJ whole genome shotgun (WGS) entry which is preliminary data.</text>
</comment>
<dbReference type="InterPro" id="IPR036849">
    <property type="entry name" value="Enolase-like_C_sf"/>
</dbReference>
<dbReference type="Proteomes" id="UP000315252">
    <property type="component" value="Unassembled WGS sequence"/>
</dbReference>
<evidence type="ECO:0000256" key="1">
    <source>
        <dbReference type="ARBA" id="ARBA00001946"/>
    </source>
</evidence>
<dbReference type="PANTHER" id="PTHR48080:SF3">
    <property type="entry name" value="ENOLASE SUPERFAMILY MEMBER DDB_G0284701"/>
    <property type="match status" value="1"/>
</dbReference>
<dbReference type="Pfam" id="PF02746">
    <property type="entry name" value="MR_MLE_N"/>
    <property type="match status" value="1"/>
</dbReference>
<keyword evidence="3" id="KW-0479">Metal-binding</keyword>
<dbReference type="AlphaFoldDB" id="A0A545TMJ4"/>
<reference evidence="6 7" key="1">
    <citation type="submission" date="2019-06" db="EMBL/GenBank/DDBJ databases">
        <title>Whole genome sequence for Rhodospirillaceae sp. R148.</title>
        <authorList>
            <person name="Wang G."/>
        </authorList>
    </citation>
    <scope>NUCLEOTIDE SEQUENCE [LARGE SCALE GENOMIC DNA]</scope>
    <source>
        <strain evidence="6 7">R148</strain>
    </source>
</reference>
<dbReference type="SMART" id="SM00922">
    <property type="entry name" value="MR_MLE"/>
    <property type="match status" value="1"/>
</dbReference>
<organism evidence="6 7">
    <name type="scientific">Denitrobaculum tricleocarpae</name>
    <dbReference type="NCBI Taxonomy" id="2591009"/>
    <lineage>
        <taxon>Bacteria</taxon>
        <taxon>Pseudomonadati</taxon>
        <taxon>Pseudomonadota</taxon>
        <taxon>Alphaproteobacteria</taxon>
        <taxon>Rhodospirillales</taxon>
        <taxon>Rhodospirillaceae</taxon>
        <taxon>Denitrobaculum</taxon>
    </lineage>
</organism>
<feature type="domain" description="Mandelate racemase/muconate lactonizing enzyme C-terminal" evidence="5">
    <location>
        <begin position="144"/>
        <end position="237"/>
    </location>
</feature>
<keyword evidence="4" id="KW-0460">Magnesium</keyword>
<dbReference type="OrthoDB" id="9775913at2"/>
<dbReference type="SFLD" id="SFLDS00001">
    <property type="entry name" value="Enolase"/>
    <property type="match status" value="1"/>
</dbReference>
<dbReference type="FunFam" id="3.30.390.10:FF:000009">
    <property type="entry name" value="Hydrophobic dipeptide epimerase"/>
    <property type="match status" value="1"/>
</dbReference>
<dbReference type="InterPro" id="IPR029017">
    <property type="entry name" value="Enolase-like_N"/>
</dbReference>
<dbReference type="PANTHER" id="PTHR48080">
    <property type="entry name" value="D-GALACTONATE DEHYDRATASE-RELATED"/>
    <property type="match status" value="1"/>
</dbReference>